<feature type="compositionally biased region" description="Low complexity" evidence="13">
    <location>
        <begin position="431"/>
        <end position="457"/>
    </location>
</feature>
<dbReference type="RefSeq" id="XP_029738886.1">
    <property type="nucleotide sequence ID" value="XM_029884785.1"/>
</dbReference>
<comment type="subcellular location">
    <subcellularLocation>
        <location evidence="1">Nucleus membrane</location>
        <topology evidence="1">Multi-pass membrane protein</topology>
    </subcellularLocation>
    <subcellularLocation>
        <location evidence="2">Nucleus</location>
        <location evidence="2">Nuclear pore complex</location>
    </subcellularLocation>
</comment>
<feature type="region of interest" description="Disordered" evidence="13">
    <location>
        <begin position="428"/>
        <end position="457"/>
    </location>
</feature>
<gene>
    <name evidence="15" type="ORF">EX895_004189</name>
</gene>
<evidence type="ECO:0000256" key="4">
    <source>
        <dbReference type="ARBA" id="ARBA00022448"/>
    </source>
</evidence>
<dbReference type="GeneID" id="40727084"/>
<evidence type="ECO:0000256" key="3">
    <source>
        <dbReference type="ARBA" id="ARBA00005760"/>
    </source>
</evidence>
<evidence type="ECO:0000256" key="2">
    <source>
        <dbReference type="ARBA" id="ARBA00004567"/>
    </source>
</evidence>
<keyword evidence="11 14" id="KW-0472">Membrane</keyword>
<dbReference type="Pfam" id="PF09531">
    <property type="entry name" value="Ndc1_Nup"/>
    <property type="match status" value="1"/>
</dbReference>
<feature type="transmembrane region" description="Helical" evidence="14">
    <location>
        <begin position="158"/>
        <end position="176"/>
    </location>
</feature>
<name>A0A4U7KR44_9BASI</name>
<dbReference type="GO" id="GO:0005816">
    <property type="term" value="C:spindle pole body"/>
    <property type="evidence" value="ECO:0007669"/>
    <property type="project" value="TreeGrafter"/>
</dbReference>
<keyword evidence="4" id="KW-0813">Transport</keyword>
<proteinExistence type="inferred from homology"/>
<keyword evidence="10" id="KW-0906">Nuclear pore complex</keyword>
<evidence type="ECO:0000256" key="14">
    <source>
        <dbReference type="SAM" id="Phobius"/>
    </source>
</evidence>
<dbReference type="InterPro" id="IPR019049">
    <property type="entry name" value="Nucleoporin_prot_Ndc1/Nup"/>
</dbReference>
<keyword evidence="12" id="KW-0539">Nucleus</keyword>
<dbReference type="EMBL" id="SRRM01000015">
    <property type="protein sequence ID" value="TKY86901.1"/>
    <property type="molecule type" value="Genomic_DNA"/>
</dbReference>
<keyword evidence="5 14" id="KW-0812">Transmembrane</keyword>
<evidence type="ECO:0000256" key="11">
    <source>
        <dbReference type="ARBA" id="ARBA00023136"/>
    </source>
</evidence>
<dbReference type="GO" id="GO:0070631">
    <property type="term" value="P:spindle pole body localization"/>
    <property type="evidence" value="ECO:0007669"/>
    <property type="project" value="TreeGrafter"/>
</dbReference>
<dbReference type="GO" id="GO:0051028">
    <property type="term" value="P:mRNA transport"/>
    <property type="evidence" value="ECO:0007669"/>
    <property type="project" value="UniProtKB-KW"/>
</dbReference>
<evidence type="ECO:0000313" key="16">
    <source>
        <dbReference type="Proteomes" id="UP000306050"/>
    </source>
</evidence>
<feature type="region of interest" description="Disordered" evidence="13">
    <location>
        <begin position="384"/>
        <end position="411"/>
    </location>
</feature>
<dbReference type="Proteomes" id="UP000306050">
    <property type="component" value="Chromosome SGRAM_23"/>
</dbReference>
<feature type="transmembrane region" description="Helical" evidence="14">
    <location>
        <begin position="56"/>
        <end position="78"/>
    </location>
</feature>
<evidence type="ECO:0000256" key="13">
    <source>
        <dbReference type="SAM" id="MobiDB-lite"/>
    </source>
</evidence>
<feature type="compositionally biased region" description="Low complexity" evidence="13">
    <location>
        <begin position="388"/>
        <end position="411"/>
    </location>
</feature>
<evidence type="ECO:0000256" key="9">
    <source>
        <dbReference type="ARBA" id="ARBA00023010"/>
    </source>
</evidence>
<evidence type="ECO:0000256" key="12">
    <source>
        <dbReference type="ARBA" id="ARBA00023242"/>
    </source>
</evidence>
<dbReference type="OrthoDB" id="67850at2759"/>
<comment type="caution">
    <text evidence="15">The sequence shown here is derived from an EMBL/GenBank/DDBJ whole genome shotgun (WGS) entry which is preliminary data.</text>
</comment>
<evidence type="ECO:0000256" key="6">
    <source>
        <dbReference type="ARBA" id="ARBA00022816"/>
    </source>
</evidence>
<evidence type="ECO:0000256" key="8">
    <source>
        <dbReference type="ARBA" id="ARBA00022989"/>
    </source>
</evidence>
<dbReference type="PANTHER" id="PTHR13269">
    <property type="entry name" value="NUCLEOPORIN NDC1"/>
    <property type="match status" value="1"/>
</dbReference>
<evidence type="ECO:0000256" key="10">
    <source>
        <dbReference type="ARBA" id="ARBA00023132"/>
    </source>
</evidence>
<dbReference type="GO" id="GO:0070762">
    <property type="term" value="C:nuclear pore transmembrane ring"/>
    <property type="evidence" value="ECO:0007669"/>
    <property type="project" value="TreeGrafter"/>
</dbReference>
<comment type="similarity">
    <text evidence="3">Belongs to the NDC1 family.</text>
</comment>
<evidence type="ECO:0000256" key="7">
    <source>
        <dbReference type="ARBA" id="ARBA00022927"/>
    </source>
</evidence>
<feature type="transmembrane region" description="Helical" evidence="14">
    <location>
        <begin position="218"/>
        <end position="236"/>
    </location>
</feature>
<keyword evidence="9" id="KW-0811">Translocation</keyword>
<organism evidence="15 16">
    <name type="scientific">Sporisorium graminicola</name>
    <dbReference type="NCBI Taxonomy" id="280036"/>
    <lineage>
        <taxon>Eukaryota</taxon>
        <taxon>Fungi</taxon>
        <taxon>Dikarya</taxon>
        <taxon>Basidiomycota</taxon>
        <taxon>Ustilaginomycotina</taxon>
        <taxon>Ustilaginomycetes</taxon>
        <taxon>Ustilaginales</taxon>
        <taxon>Ustilaginaceae</taxon>
        <taxon>Sporisorium</taxon>
    </lineage>
</organism>
<keyword evidence="16" id="KW-1185">Reference proteome</keyword>
<dbReference type="AlphaFoldDB" id="A0A4U7KR44"/>
<keyword evidence="6" id="KW-0509">mRNA transport</keyword>
<dbReference type="KEGG" id="sgra:EX895_004189"/>
<evidence type="ECO:0000256" key="1">
    <source>
        <dbReference type="ARBA" id="ARBA00004232"/>
    </source>
</evidence>
<reference evidence="15 16" key="1">
    <citation type="submission" date="2019-05" db="EMBL/GenBank/DDBJ databases">
        <title>Sporisorium graminicola CBS 10092 draft sequencing and annotation.</title>
        <authorList>
            <person name="Solano-Gonzalez S."/>
            <person name="Caddick M.X."/>
            <person name="Darby A."/>
        </authorList>
    </citation>
    <scope>NUCLEOTIDE SEQUENCE [LARGE SCALE GENOMIC DNA]</scope>
    <source>
        <strain evidence="15 16">CBS 10092</strain>
    </source>
</reference>
<dbReference type="GO" id="GO:0030674">
    <property type="term" value="F:protein-macromolecule adaptor activity"/>
    <property type="evidence" value="ECO:0007669"/>
    <property type="project" value="TreeGrafter"/>
</dbReference>
<feature type="transmembrane region" description="Helical" evidence="14">
    <location>
        <begin position="119"/>
        <end position="138"/>
    </location>
</feature>
<keyword evidence="8 14" id="KW-1133">Transmembrane helix</keyword>
<dbReference type="GO" id="GO:0006999">
    <property type="term" value="P:nuclear pore organization"/>
    <property type="evidence" value="ECO:0007669"/>
    <property type="project" value="TreeGrafter"/>
</dbReference>
<accession>A0A4U7KR44</accession>
<evidence type="ECO:0000313" key="15">
    <source>
        <dbReference type="EMBL" id="TKY86901.1"/>
    </source>
</evidence>
<sequence>MPSGLAAVPPAQLPSKYRDVVKIALQPRQTRAFILAAVSWHLLLTSALLKTISLSLVSPLTLAVSLLSFGLGILPLLARRKRALSTITTPPSRLPSSRAQQLSAALSSPTLLPSTSHHVVAFLVLAMSYAALLTLQTGGWGPQIWVESHGSFYLNERFLYLVGQSVVLGAVYAFFFRSLPSPDAVASPFFDPSVLSSGAVVTIKDRVVKVFASRLPKVAAVAALASITNVVVYGLIRIRLWSGLLLVIGTRGLMRRLLVPSFRVDFSYIEVALRMGLFSMAAVCAVETAYLLLDVYLSHPLPAVSKYAKSPNRLLLDGIDEPILFFSNHAFSEVARLSANDKDSRAAIYRDVNADVTAWVHIRDRCLSLLDAHKQFVIRRGQLPPPAQTTAQPAAQQVVQQQQQKRSAQPAPQTIWDRLAVGQTMANQNVASTSQSPTAAPATAAATANTNRSPASTPSLLSLHSIQKAIIGVTTLGWKSVPQDAKHVLFGPRRQQALVGDSPAFEAASVVGRDAARTVGAVLTLKELLCHSLAEDPYGSVQRDIQRVLVAMVDLDTEIRRFGLELEQRAEKIDEKLGKLEAAANSSSAKEGAGGSGRAECQEHLRDAWKTSGAQNVNLSLTASIREILDTFGKFDLQLDDELEVKLAECLS</sequence>
<dbReference type="GO" id="GO:0031965">
    <property type="term" value="C:nuclear membrane"/>
    <property type="evidence" value="ECO:0007669"/>
    <property type="project" value="UniProtKB-SubCell"/>
</dbReference>
<dbReference type="GO" id="GO:0015031">
    <property type="term" value="P:protein transport"/>
    <property type="evidence" value="ECO:0007669"/>
    <property type="project" value="UniProtKB-KW"/>
</dbReference>
<protein>
    <submittedName>
        <fullName evidence="15">Uncharacterized protein</fullName>
    </submittedName>
</protein>
<dbReference type="PANTHER" id="PTHR13269:SF6">
    <property type="entry name" value="NUCLEOPORIN NDC1"/>
    <property type="match status" value="1"/>
</dbReference>
<keyword evidence="7" id="KW-0653">Protein transport</keyword>
<evidence type="ECO:0000256" key="5">
    <source>
        <dbReference type="ARBA" id="ARBA00022692"/>
    </source>
</evidence>